<dbReference type="Proteomes" id="UP000593564">
    <property type="component" value="Unassembled WGS sequence"/>
</dbReference>
<evidence type="ECO:0000313" key="2">
    <source>
        <dbReference type="EMBL" id="KAF5940325.1"/>
    </source>
</evidence>
<keyword evidence="3" id="KW-1185">Reference proteome</keyword>
<dbReference type="AlphaFoldDB" id="A0A7J7GJC6"/>
<dbReference type="EMBL" id="JACBKZ010000010">
    <property type="protein sequence ID" value="KAF5940325.1"/>
    <property type="molecule type" value="Genomic_DNA"/>
</dbReference>
<dbReference type="Pfam" id="PF18149">
    <property type="entry name" value="Helicase_PWI"/>
    <property type="match status" value="1"/>
</dbReference>
<gene>
    <name evidence="2" type="ORF">HYC85_021492</name>
</gene>
<reference evidence="2 3" key="2">
    <citation type="submission" date="2020-07" db="EMBL/GenBank/DDBJ databases">
        <title>Genome assembly of wild tea tree DASZ reveals pedigree and selection history of tea varieties.</title>
        <authorList>
            <person name="Zhang W."/>
        </authorList>
    </citation>
    <scope>NUCLEOTIDE SEQUENCE [LARGE SCALE GENOMIC DNA]</scope>
    <source>
        <strain evidence="3">cv. G240</strain>
        <tissue evidence="2">Leaf</tissue>
    </source>
</reference>
<name>A0A7J7GJC6_CAMSI</name>
<feature type="domain" description="Brr2 N-terminal helicase PWI" evidence="1">
    <location>
        <begin position="38"/>
        <end position="104"/>
    </location>
</feature>
<protein>
    <recommendedName>
        <fullName evidence="1">Brr2 N-terminal helicase PWI domain-containing protein</fullName>
    </recommendedName>
</protein>
<evidence type="ECO:0000313" key="3">
    <source>
        <dbReference type="Proteomes" id="UP000593564"/>
    </source>
</evidence>
<evidence type="ECO:0000259" key="1">
    <source>
        <dbReference type="Pfam" id="PF18149"/>
    </source>
</evidence>
<organism evidence="2 3">
    <name type="scientific">Camellia sinensis</name>
    <name type="common">Tea plant</name>
    <name type="synonym">Thea sinensis</name>
    <dbReference type="NCBI Taxonomy" id="4442"/>
    <lineage>
        <taxon>Eukaryota</taxon>
        <taxon>Viridiplantae</taxon>
        <taxon>Streptophyta</taxon>
        <taxon>Embryophyta</taxon>
        <taxon>Tracheophyta</taxon>
        <taxon>Spermatophyta</taxon>
        <taxon>Magnoliopsida</taxon>
        <taxon>eudicotyledons</taxon>
        <taxon>Gunneridae</taxon>
        <taxon>Pentapetalae</taxon>
        <taxon>asterids</taxon>
        <taxon>Ericales</taxon>
        <taxon>Theaceae</taxon>
        <taxon>Camellia</taxon>
    </lineage>
</organism>
<proteinExistence type="predicted"/>
<comment type="caution">
    <text evidence="2">The sequence shown here is derived from an EMBL/GenBank/DDBJ whole genome shotgun (WGS) entry which is preliminary data.</text>
</comment>
<sequence>MIMWVLLLCLTRKKNTRKRMGFTVVFDEEEEQNGFDDDDLKVETKLLGHLHFDNFSLVKCLLQNRLKIVWCARLARAEDQETREKIEEEMLDSGLELAAILEQLQAD</sequence>
<accession>A0A7J7GJC6</accession>
<reference evidence="3" key="1">
    <citation type="journal article" date="2020" name="Nat. Commun.">
        <title>Genome assembly of wild tea tree DASZ reveals pedigree and selection history of tea varieties.</title>
        <authorList>
            <person name="Zhang W."/>
            <person name="Zhang Y."/>
            <person name="Qiu H."/>
            <person name="Guo Y."/>
            <person name="Wan H."/>
            <person name="Zhang X."/>
            <person name="Scossa F."/>
            <person name="Alseekh S."/>
            <person name="Zhang Q."/>
            <person name="Wang P."/>
            <person name="Xu L."/>
            <person name="Schmidt M.H."/>
            <person name="Jia X."/>
            <person name="Li D."/>
            <person name="Zhu A."/>
            <person name="Guo F."/>
            <person name="Chen W."/>
            <person name="Ni D."/>
            <person name="Usadel B."/>
            <person name="Fernie A.R."/>
            <person name="Wen W."/>
        </authorList>
    </citation>
    <scope>NUCLEOTIDE SEQUENCE [LARGE SCALE GENOMIC DNA]</scope>
    <source>
        <strain evidence="3">cv. G240</strain>
    </source>
</reference>
<dbReference type="InterPro" id="IPR041094">
    <property type="entry name" value="Brr2_helicase_PWI"/>
</dbReference>